<feature type="region of interest" description="Disordered" evidence="1">
    <location>
        <begin position="56"/>
        <end position="75"/>
    </location>
</feature>
<sequence>MQTAIAAAVCMRGARTLPLSVAADASVWRGAVRGQSFRQGREHRTAGGTGAHVLMHRDPDVQGNANLPWQHRQQA</sequence>
<evidence type="ECO:0000313" key="3">
    <source>
        <dbReference type="Proteomes" id="UP000092503"/>
    </source>
</evidence>
<gene>
    <name evidence="2" type="ORF">XBLMG947_1129</name>
</gene>
<dbReference type="AlphaFoldDB" id="A0A1C3NIX4"/>
<reference evidence="2 3" key="1">
    <citation type="submission" date="2016-06" db="EMBL/GenBank/DDBJ databases">
        <authorList>
            <person name="Kjaerup R.B."/>
            <person name="Dalgaard T.S."/>
            <person name="Juul-Madsen H.R."/>
        </authorList>
    </citation>
    <scope>NUCLEOTIDE SEQUENCE [LARGE SCALE GENOMIC DNA]</scope>
    <source>
        <strain evidence="2">LMG947</strain>
    </source>
</reference>
<evidence type="ECO:0000313" key="2">
    <source>
        <dbReference type="EMBL" id="SBV50351.1"/>
    </source>
</evidence>
<organism evidence="2 3">
    <name type="scientific">Xanthomonas bromi</name>
    <dbReference type="NCBI Taxonomy" id="56449"/>
    <lineage>
        <taxon>Bacteria</taxon>
        <taxon>Pseudomonadati</taxon>
        <taxon>Pseudomonadota</taxon>
        <taxon>Gammaproteobacteria</taxon>
        <taxon>Lysobacterales</taxon>
        <taxon>Lysobacteraceae</taxon>
        <taxon>Xanthomonas</taxon>
    </lineage>
</organism>
<feature type="compositionally biased region" description="Polar residues" evidence="1">
    <location>
        <begin position="63"/>
        <end position="75"/>
    </location>
</feature>
<accession>A0A1C3NIX4</accession>
<proteinExistence type="predicted"/>
<dbReference type="Proteomes" id="UP000092503">
    <property type="component" value="Unassembled WGS sequence"/>
</dbReference>
<name>A0A1C3NIX4_9XANT</name>
<protein>
    <submittedName>
        <fullName evidence="2">Putative secreted protein</fullName>
    </submittedName>
</protein>
<evidence type="ECO:0000256" key="1">
    <source>
        <dbReference type="SAM" id="MobiDB-lite"/>
    </source>
</evidence>
<dbReference type="EMBL" id="FLTX01000013">
    <property type="protein sequence ID" value="SBV50351.1"/>
    <property type="molecule type" value="Genomic_DNA"/>
</dbReference>
<dbReference type="STRING" id="56449.XBLMG947_1129"/>